<dbReference type="EMBL" id="ML122308">
    <property type="protein sequence ID" value="RPD54209.1"/>
    <property type="molecule type" value="Genomic_DNA"/>
</dbReference>
<sequence length="118" mass="13467">MSINKITAERNQRMQPELAGNDICADCKTRNPRWVSYNLGIFICVNRASIPRRLDTWTKEQVEFMKSAGNIKSNAHHSPDEIRHPPPTNIIDAERGSDLEKYIRSKSLSSHTVSVNDF</sequence>
<protein>
    <submittedName>
        <fullName evidence="4">Arf GTPase activating protein</fullName>
    </submittedName>
</protein>
<dbReference type="SMART" id="SM00105">
    <property type="entry name" value="ArfGap"/>
    <property type="match status" value="1"/>
</dbReference>
<dbReference type="Pfam" id="PF01412">
    <property type="entry name" value="ArfGap"/>
    <property type="match status" value="1"/>
</dbReference>
<dbReference type="STRING" id="1328759.A0A5C2RTB9"/>
<keyword evidence="1" id="KW-0863">Zinc-finger</keyword>
<proteinExistence type="predicted"/>
<dbReference type="PANTHER" id="PTHR45705">
    <property type="entry name" value="FI20236P1"/>
    <property type="match status" value="1"/>
</dbReference>
<dbReference type="GO" id="GO:0005096">
    <property type="term" value="F:GTPase activator activity"/>
    <property type="evidence" value="ECO:0007669"/>
    <property type="project" value="InterPro"/>
</dbReference>
<evidence type="ECO:0000313" key="5">
    <source>
        <dbReference type="Proteomes" id="UP000313359"/>
    </source>
</evidence>
<feature type="domain" description="Arf-GAP" evidence="3">
    <location>
        <begin position="8"/>
        <end position="74"/>
    </location>
</feature>
<evidence type="ECO:0000256" key="1">
    <source>
        <dbReference type="PROSITE-ProRule" id="PRU00288"/>
    </source>
</evidence>
<dbReference type="Proteomes" id="UP000313359">
    <property type="component" value="Unassembled WGS sequence"/>
</dbReference>
<reference evidence="4" key="1">
    <citation type="journal article" date="2018" name="Genome Biol. Evol.">
        <title>Genomics and development of Lentinus tigrinus, a white-rot wood-decaying mushroom with dimorphic fruiting bodies.</title>
        <authorList>
            <person name="Wu B."/>
            <person name="Xu Z."/>
            <person name="Knudson A."/>
            <person name="Carlson A."/>
            <person name="Chen N."/>
            <person name="Kovaka S."/>
            <person name="LaButti K."/>
            <person name="Lipzen A."/>
            <person name="Pennachio C."/>
            <person name="Riley R."/>
            <person name="Schakwitz W."/>
            <person name="Umezawa K."/>
            <person name="Ohm R.A."/>
            <person name="Grigoriev I.V."/>
            <person name="Nagy L.G."/>
            <person name="Gibbons J."/>
            <person name="Hibbett D."/>
        </authorList>
    </citation>
    <scope>NUCLEOTIDE SEQUENCE [LARGE SCALE GENOMIC DNA]</scope>
    <source>
        <strain evidence="4">ALCF2SS1-6</strain>
    </source>
</reference>
<dbReference type="InterPro" id="IPR037278">
    <property type="entry name" value="ARFGAP/RecO"/>
</dbReference>
<dbReference type="SUPFAM" id="SSF57863">
    <property type="entry name" value="ArfGap/RecO-like zinc finger"/>
    <property type="match status" value="1"/>
</dbReference>
<feature type="region of interest" description="Disordered" evidence="2">
    <location>
        <begin position="69"/>
        <end position="91"/>
    </location>
</feature>
<name>A0A5C2RTB9_9APHY</name>
<dbReference type="GO" id="GO:0008270">
    <property type="term" value="F:zinc ion binding"/>
    <property type="evidence" value="ECO:0007669"/>
    <property type="project" value="UniProtKB-KW"/>
</dbReference>
<dbReference type="GO" id="GO:0005737">
    <property type="term" value="C:cytoplasm"/>
    <property type="evidence" value="ECO:0007669"/>
    <property type="project" value="TreeGrafter"/>
</dbReference>
<gene>
    <name evidence="4" type="ORF">L227DRAFT_354268</name>
</gene>
<dbReference type="PRINTS" id="PR00405">
    <property type="entry name" value="REVINTRACTNG"/>
</dbReference>
<dbReference type="InterPro" id="IPR051718">
    <property type="entry name" value="ARF_GTPase-activating"/>
</dbReference>
<dbReference type="InterPro" id="IPR001164">
    <property type="entry name" value="ArfGAP_dom"/>
</dbReference>
<dbReference type="InterPro" id="IPR038508">
    <property type="entry name" value="ArfGAP_dom_sf"/>
</dbReference>
<evidence type="ECO:0000259" key="3">
    <source>
        <dbReference type="PROSITE" id="PS50115"/>
    </source>
</evidence>
<dbReference type="Gene3D" id="1.10.220.150">
    <property type="entry name" value="Arf GTPase activating protein"/>
    <property type="match status" value="1"/>
</dbReference>
<dbReference type="PANTHER" id="PTHR45705:SF1">
    <property type="entry name" value="FI20236P1"/>
    <property type="match status" value="1"/>
</dbReference>
<evidence type="ECO:0000313" key="4">
    <source>
        <dbReference type="EMBL" id="RPD54209.1"/>
    </source>
</evidence>
<keyword evidence="5" id="KW-1185">Reference proteome</keyword>
<dbReference type="PROSITE" id="PS50115">
    <property type="entry name" value="ARFGAP"/>
    <property type="match status" value="1"/>
</dbReference>
<keyword evidence="1" id="KW-0479">Metal-binding</keyword>
<organism evidence="4 5">
    <name type="scientific">Lentinus tigrinus ALCF2SS1-6</name>
    <dbReference type="NCBI Taxonomy" id="1328759"/>
    <lineage>
        <taxon>Eukaryota</taxon>
        <taxon>Fungi</taxon>
        <taxon>Dikarya</taxon>
        <taxon>Basidiomycota</taxon>
        <taxon>Agaricomycotina</taxon>
        <taxon>Agaricomycetes</taxon>
        <taxon>Polyporales</taxon>
        <taxon>Polyporaceae</taxon>
        <taxon>Lentinus</taxon>
    </lineage>
</organism>
<dbReference type="AlphaFoldDB" id="A0A5C2RTB9"/>
<accession>A0A5C2RTB9</accession>
<dbReference type="OrthoDB" id="10266696at2759"/>
<evidence type="ECO:0000256" key="2">
    <source>
        <dbReference type="SAM" id="MobiDB-lite"/>
    </source>
</evidence>
<keyword evidence="1" id="KW-0862">Zinc</keyword>